<accession>A0A0D7B7Z5</accession>
<evidence type="ECO:0000256" key="1">
    <source>
        <dbReference type="SAM" id="MobiDB-lite"/>
    </source>
</evidence>
<keyword evidence="2" id="KW-0732">Signal</keyword>
<proteinExistence type="predicted"/>
<evidence type="ECO:0000256" key="2">
    <source>
        <dbReference type="SAM" id="SignalP"/>
    </source>
</evidence>
<protein>
    <submittedName>
        <fullName evidence="3">Uncharacterized protein</fullName>
    </submittedName>
</protein>
<evidence type="ECO:0000313" key="4">
    <source>
        <dbReference type="Proteomes" id="UP000054007"/>
    </source>
</evidence>
<feature type="signal peptide" evidence="2">
    <location>
        <begin position="1"/>
        <end position="16"/>
    </location>
</feature>
<organism evidence="3 4">
    <name type="scientific">Cylindrobasidium torrendii FP15055 ss-10</name>
    <dbReference type="NCBI Taxonomy" id="1314674"/>
    <lineage>
        <taxon>Eukaryota</taxon>
        <taxon>Fungi</taxon>
        <taxon>Dikarya</taxon>
        <taxon>Basidiomycota</taxon>
        <taxon>Agaricomycotina</taxon>
        <taxon>Agaricomycetes</taxon>
        <taxon>Agaricomycetidae</taxon>
        <taxon>Agaricales</taxon>
        <taxon>Marasmiineae</taxon>
        <taxon>Physalacriaceae</taxon>
        <taxon>Cylindrobasidium</taxon>
    </lineage>
</organism>
<sequence>MLAITAILAFVGSAAAFAINFPNSAEGWNTVGYNEIVWSFNGTDRANFTAVLTNPDASLLSNNGATYQILLALVDKTANTVNVISPDSAGWKEGEEYRIDFVQDSEHIDNVLASSQTFDIRKAPVSSTTSKSQSATSTGDDQGTATTTGSASETSGFSGFNNMDGASALSVAHTGILAGSAALIALLF</sequence>
<name>A0A0D7B7Z5_9AGAR</name>
<dbReference type="STRING" id="1314674.A0A0D7B7Z5"/>
<feature type="region of interest" description="Disordered" evidence="1">
    <location>
        <begin position="123"/>
        <end position="155"/>
    </location>
</feature>
<gene>
    <name evidence="3" type="ORF">CYLTODRAFT_400137</name>
</gene>
<keyword evidence="4" id="KW-1185">Reference proteome</keyword>
<feature type="compositionally biased region" description="Low complexity" evidence="1">
    <location>
        <begin position="126"/>
        <end position="155"/>
    </location>
</feature>
<dbReference type="AlphaFoldDB" id="A0A0D7B7Z5"/>
<evidence type="ECO:0000313" key="3">
    <source>
        <dbReference type="EMBL" id="KIY65661.1"/>
    </source>
</evidence>
<dbReference type="EMBL" id="KN880582">
    <property type="protein sequence ID" value="KIY65661.1"/>
    <property type="molecule type" value="Genomic_DNA"/>
</dbReference>
<feature type="chain" id="PRO_5002317053" evidence="2">
    <location>
        <begin position="17"/>
        <end position="188"/>
    </location>
</feature>
<dbReference type="Proteomes" id="UP000054007">
    <property type="component" value="Unassembled WGS sequence"/>
</dbReference>
<reference evidence="3 4" key="1">
    <citation type="journal article" date="2015" name="Fungal Genet. Biol.">
        <title>Evolution of novel wood decay mechanisms in Agaricales revealed by the genome sequences of Fistulina hepatica and Cylindrobasidium torrendii.</title>
        <authorList>
            <person name="Floudas D."/>
            <person name="Held B.W."/>
            <person name="Riley R."/>
            <person name="Nagy L.G."/>
            <person name="Koehler G."/>
            <person name="Ransdell A.S."/>
            <person name="Younus H."/>
            <person name="Chow J."/>
            <person name="Chiniquy J."/>
            <person name="Lipzen A."/>
            <person name="Tritt A."/>
            <person name="Sun H."/>
            <person name="Haridas S."/>
            <person name="LaButti K."/>
            <person name="Ohm R.A."/>
            <person name="Kues U."/>
            <person name="Blanchette R.A."/>
            <person name="Grigoriev I.V."/>
            <person name="Minto R.E."/>
            <person name="Hibbett D.S."/>
        </authorList>
    </citation>
    <scope>NUCLEOTIDE SEQUENCE [LARGE SCALE GENOMIC DNA]</scope>
    <source>
        <strain evidence="3 4">FP15055 ss-10</strain>
    </source>
</reference>
<dbReference type="OrthoDB" id="5316007at2759"/>